<evidence type="ECO:0000256" key="1">
    <source>
        <dbReference type="SAM" id="MobiDB-lite"/>
    </source>
</evidence>
<feature type="compositionally biased region" description="Basic and acidic residues" evidence="1">
    <location>
        <begin position="155"/>
        <end position="183"/>
    </location>
</feature>
<reference evidence="3 4" key="1">
    <citation type="submission" date="2018-10" db="EMBL/GenBank/DDBJ databases">
        <title>Fifty Aureobasidium pullulans genomes reveal a recombining polyextremotolerant generalist.</title>
        <authorList>
            <person name="Gostincar C."/>
            <person name="Turk M."/>
            <person name="Zajc J."/>
            <person name="Gunde-Cimerman N."/>
        </authorList>
    </citation>
    <scope>NUCLEOTIDE SEQUENCE [LARGE SCALE GENOMIC DNA]</scope>
    <source>
        <strain evidence="3 4">EXF-10659</strain>
    </source>
</reference>
<name>A0A4S8ZTH4_AURPU</name>
<feature type="region of interest" description="Disordered" evidence="1">
    <location>
        <begin position="328"/>
        <end position="347"/>
    </location>
</feature>
<evidence type="ECO:0000313" key="3">
    <source>
        <dbReference type="EMBL" id="THW69672.1"/>
    </source>
</evidence>
<feature type="compositionally biased region" description="Pro residues" evidence="1">
    <location>
        <begin position="109"/>
        <end position="150"/>
    </location>
</feature>
<feature type="chain" id="PRO_5020441253" evidence="2">
    <location>
        <begin position="21"/>
        <end position="390"/>
    </location>
</feature>
<comment type="caution">
    <text evidence="3">The sequence shown here is derived from an EMBL/GenBank/DDBJ whole genome shotgun (WGS) entry which is preliminary data.</text>
</comment>
<proteinExistence type="predicted"/>
<feature type="signal peptide" evidence="2">
    <location>
        <begin position="1"/>
        <end position="20"/>
    </location>
</feature>
<protein>
    <submittedName>
        <fullName evidence="3">Uncharacterized protein</fullName>
    </submittedName>
</protein>
<gene>
    <name evidence="3" type="ORF">D6D19_08228</name>
</gene>
<evidence type="ECO:0000313" key="4">
    <source>
        <dbReference type="Proteomes" id="UP000308802"/>
    </source>
</evidence>
<dbReference type="EMBL" id="QZAO01000371">
    <property type="protein sequence ID" value="THW69672.1"/>
    <property type="molecule type" value="Genomic_DNA"/>
</dbReference>
<feature type="region of interest" description="Disordered" evidence="1">
    <location>
        <begin position="109"/>
        <end position="183"/>
    </location>
</feature>
<keyword evidence="2" id="KW-0732">Signal</keyword>
<evidence type="ECO:0000256" key="2">
    <source>
        <dbReference type="SAM" id="SignalP"/>
    </source>
</evidence>
<accession>A0A4S8ZTH4</accession>
<sequence length="390" mass="41361">MKLTWLSWLFVIIAAALVVAKPLDRDPTALTTLVTRSINTATINPTAAKPLTSRSVAAALSKGPCESAGTITKCAVKATIGGWPWKWKKNFKKCIMKCMKKHKEAYPILPPNGAPPIMPPPNQPPPNQPPPNEPPPNDEPIPNDEPPPNDEPVSENDRLRQENERLEEENRNISDEKLEKDKDKLEREKLEKEHDKLQDENRQLLNETNPSKEFDLIWDETKMSSVSASAASVGSALASAAAASAAAAADVPAADVSAAATTDGAVQSTPAVPSSSPITGDFEDLMVIAQHSIKASAAIQSAAAATAVTANPHPNGNNINDRRALSAGSTALTSRPRASATTQASETGGVVISKASKTRAILNPTDTFCDLIGFDCIPRVNTGKPPATLS</sequence>
<dbReference type="AlphaFoldDB" id="A0A4S8ZTH4"/>
<organism evidence="3 4">
    <name type="scientific">Aureobasidium pullulans</name>
    <name type="common">Black yeast</name>
    <name type="synonym">Pullularia pullulans</name>
    <dbReference type="NCBI Taxonomy" id="5580"/>
    <lineage>
        <taxon>Eukaryota</taxon>
        <taxon>Fungi</taxon>
        <taxon>Dikarya</taxon>
        <taxon>Ascomycota</taxon>
        <taxon>Pezizomycotina</taxon>
        <taxon>Dothideomycetes</taxon>
        <taxon>Dothideomycetidae</taxon>
        <taxon>Dothideales</taxon>
        <taxon>Saccotheciaceae</taxon>
        <taxon>Aureobasidium</taxon>
    </lineage>
</organism>
<dbReference type="Proteomes" id="UP000308802">
    <property type="component" value="Unassembled WGS sequence"/>
</dbReference>